<dbReference type="EMBL" id="LNGF01000020">
    <property type="protein sequence ID" value="KYC47616.1"/>
    <property type="molecule type" value="Genomic_DNA"/>
</dbReference>
<dbReference type="Proteomes" id="UP000092403">
    <property type="component" value="Unassembled WGS sequence"/>
</dbReference>
<dbReference type="AlphaFoldDB" id="A0A150IZ01"/>
<protein>
    <submittedName>
        <fullName evidence="3">Uncharacterized protein</fullName>
    </submittedName>
</protein>
<accession>A0A150ILI9</accession>
<proteinExistence type="predicted"/>
<reference evidence="4 5" key="1">
    <citation type="journal article" date="2016" name="ISME J.">
        <title>Chasing the elusive Euryarchaeota class WSA2: genomes reveal a uniquely fastidious methyl-reducing methanogen.</title>
        <authorList>
            <person name="Nobu M.K."/>
            <person name="Narihiro T."/>
            <person name="Kuroda K."/>
            <person name="Mei R."/>
            <person name="Liu W.T."/>
        </authorList>
    </citation>
    <scope>NUCLEOTIDE SEQUENCE [LARGE SCALE GENOMIC DNA]</scope>
    <source>
        <strain evidence="1">B03fssc0709_Meth_Bin005</strain>
        <strain evidence="2">B15fssc0709_Meth_Bin003</strain>
        <strain evidence="3">BMIXfssc0709_Meth_Bin006</strain>
    </source>
</reference>
<evidence type="ECO:0000313" key="1">
    <source>
        <dbReference type="EMBL" id="KYC45544.1"/>
    </source>
</evidence>
<dbReference type="Proteomes" id="UP000092401">
    <property type="component" value="Unassembled WGS sequence"/>
</dbReference>
<evidence type="ECO:0000313" key="6">
    <source>
        <dbReference type="Proteomes" id="UP000092403"/>
    </source>
</evidence>
<evidence type="ECO:0000313" key="4">
    <source>
        <dbReference type="Proteomes" id="UP000091929"/>
    </source>
</evidence>
<comment type="caution">
    <text evidence="3">The sequence shown here is derived from an EMBL/GenBank/DDBJ whole genome shotgun (WGS) entry which is preliminary data.</text>
</comment>
<accession>A0A150IRM1</accession>
<dbReference type="Proteomes" id="UP000091929">
    <property type="component" value="Unassembled WGS sequence"/>
</dbReference>
<dbReference type="EMBL" id="LNJC01000017">
    <property type="protein sequence ID" value="KYC50233.1"/>
    <property type="molecule type" value="Genomic_DNA"/>
</dbReference>
<organism evidence="3 6">
    <name type="scientific">Candidatus Methanofastidiosum methylothiophilum</name>
    <dbReference type="NCBI Taxonomy" id="1705564"/>
    <lineage>
        <taxon>Archaea</taxon>
        <taxon>Methanobacteriati</taxon>
        <taxon>Methanobacteriota</taxon>
        <taxon>Stenosarchaea group</taxon>
        <taxon>Candidatus Methanofastidiosia</taxon>
        <taxon>Candidatus Methanofastidiosales</taxon>
        <taxon>Candidatus Methanofastidiosaceae</taxon>
        <taxon>Candidatus Methanofastidiosum</taxon>
    </lineage>
</organism>
<name>A0A150IZ01_9EURY</name>
<evidence type="ECO:0000313" key="5">
    <source>
        <dbReference type="Proteomes" id="UP000092401"/>
    </source>
</evidence>
<sequence length="38" mass="4478">MGNKKFKLILILLFIFIVLTLCCVNQEYNSVLENKEVF</sequence>
<evidence type="ECO:0000313" key="3">
    <source>
        <dbReference type="EMBL" id="KYC50233.1"/>
    </source>
</evidence>
<dbReference type="EMBL" id="LNGE01000016">
    <property type="protein sequence ID" value="KYC45544.1"/>
    <property type="molecule type" value="Genomic_DNA"/>
</dbReference>
<gene>
    <name evidence="1" type="ORF">APG10_00769</name>
    <name evidence="2" type="ORF">APG11_01022</name>
    <name evidence="3" type="ORF">APG12_00955</name>
</gene>
<accession>A0A150IZ01</accession>
<evidence type="ECO:0000313" key="2">
    <source>
        <dbReference type="EMBL" id="KYC47616.1"/>
    </source>
</evidence>